<dbReference type="InterPro" id="IPR007197">
    <property type="entry name" value="rSAM"/>
</dbReference>
<dbReference type="InterPro" id="IPR013785">
    <property type="entry name" value="Aldolase_TIM"/>
</dbReference>
<dbReference type="PIRSF" id="PIRSF000370">
    <property type="entry name" value="QueE"/>
    <property type="match status" value="1"/>
</dbReference>
<comment type="pathway">
    <text evidence="8">Purine metabolism; 7-cyano-7-deazaguanine biosynthesis.</text>
</comment>
<keyword evidence="6 8" id="KW-0411">Iron-sulfur</keyword>
<proteinExistence type="inferred from homology"/>
<feature type="binding site" evidence="8">
    <location>
        <position position="8"/>
    </location>
    <ligand>
        <name>[4Fe-4S] cluster</name>
        <dbReference type="ChEBI" id="CHEBI:49883"/>
        <note>4Fe-4S-S-AdoMet</note>
    </ligand>
</feature>
<comment type="subunit">
    <text evidence="8">Homodimer.</text>
</comment>
<keyword evidence="2 8" id="KW-0949">S-adenosyl-L-methionine</keyword>
<evidence type="ECO:0000256" key="6">
    <source>
        <dbReference type="ARBA" id="ARBA00023014"/>
    </source>
</evidence>
<evidence type="ECO:0000313" key="10">
    <source>
        <dbReference type="Proteomes" id="UP000029223"/>
    </source>
</evidence>
<keyword evidence="7 8" id="KW-0456">Lyase</keyword>
<evidence type="ECO:0000256" key="2">
    <source>
        <dbReference type="ARBA" id="ARBA00022691"/>
    </source>
</evidence>
<dbReference type="Pfam" id="PF13353">
    <property type="entry name" value="Fer4_12"/>
    <property type="match status" value="1"/>
</dbReference>
<evidence type="ECO:0000256" key="1">
    <source>
        <dbReference type="ARBA" id="ARBA00022485"/>
    </source>
</evidence>
<organism evidence="9 10">
    <name type="scientific">Vibrio variabilis</name>
    <dbReference type="NCBI Taxonomy" id="990271"/>
    <lineage>
        <taxon>Bacteria</taxon>
        <taxon>Pseudomonadati</taxon>
        <taxon>Pseudomonadota</taxon>
        <taxon>Gammaproteobacteria</taxon>
        <taxon>Vibrionales</taxon>
        <taxon>Vibrionaceae</taxon>
        <taxon>Vibrio</taxon>
    </lineage>
</organism>
<feature type="binding site" evidence="8">
    <location>
        <position position="68"/>
    </location>
    <ligand>
        <name>substrate</name>
    </ligand>
</feature>
<comment type="function">
    <text evidence="8">Catalyzes the complex heterocyclic radical-mediated conversion of 6-carboxy-5,6,7,8-tetrahydropterin (CPH4) to 7-carboxy-7-deazaguanine (CDG), a step common to the biosynthetic pathways of all 7-deazapurine-containing compounds.</text>
</comment>
<comment type="cofactor">
    <cofactor evidence="8">
        <name>Mg(2+)</name>
        <dbReference type="ChEBI" id="CHEBI:18420"/>
    </cofactor>
</comment>
<comment type="caution">
    <text evidence="8">Lacks conserved residue(s) required for the propagation of feature annotation.</text>
</comment>
<dbReference type="PANTHER" id="PTHR42836:SF1">
    <property type="entry name" value="7-CARBOXY-7-DEAZAGUANINE SYNTHASE"/>
    <property type="match status" value="1"/>
</dbReference>
<evidence type="ECO:0000256" key="7">
    <source>
        <dbReference type="ARBA" id="ARBA00023239"/>
    </source>
</evidence>
<comment type="caution">
    <text evidence="9">The sequence shown here is derived from an EMBL/GenBank/DDBJ whole genome shotgun (WGS) entry which is preliminary data.</text>
</comment>
<comment type="cofactor">
    <cofactor evidence="8">
        <name>S-adenosyl-L-methionine</name>
        <dbReference type="ChEBI" id="CHEBI:59789"/>
    </cofactor>
    <text evidence="8">Binds 1 S-adenosyl-L-methionine per subunit.</text>
</comment>
<keyword evidence="5 8" id="KW-0408">Iron</keyword>
<dbReference type="PANTHER" id="PTHR42836">
    <property type="entry name" value="7-CARBOXY-7-DEAZAGUANINE SYNTHASE"/>
    <property type="match status" value="1"/>
</dbReference>
<evidence type="ECO:0000256" key="5">
    <source>
        <dbReference type="ARBA" id="ARBA00023004"/>
    </source>
</evidence>
<keyword evidence="4 8" id="KW-0460">Magnesium</keyword>
<feature type="binding site" evidence="8">
    <location>
        <begin position="112"/>
        <end position="114"/>
    </location>
    <ligand>
        <name>S-adenosyl-L-methionine</name>
        <dbReference type="ChEBI" id="CHEBI:59789"/>
    </ligand>
</feature>
<keyword evidence="3 8" id="KW-0479">Metal-binding</keyword>
<evidence type="ECO:0000256" key="3">
    <source>
        <dbReference type="ARBA" id="ARBA00022723"/>
    </source>
</evidence>
<gene>
    <name evidence="8" type="primary">queE</name>
    <name evidence="9" type="ORF">JCM19239_6800</name>
</gene>
<sequence length="195" mass="21954">MFVRLQGCPVGCPWCDTKHTWEVKPEQEATFADIPIKSVENEKWGAITESDLVKFCLDNYSARHIVITGGEPCMYDLTNLTRMFQAYEFTCQVETSGTYEVLVSEQTWITVSPKVNMKGGLALVPQALGRANEIKHPVGTHKDIDNLHELLVNYETKSDVVVALQPISQKERATALVWRSALKTIGDSLYKYTNI</sequence>
<feature type="binding site" evidence="8">
    <location>
        <position position="70"/>
    </location>
    <ligand>
        <name>S-adenosyl-L-methionine</name>
        <dbReference type="ChEBI" id="CHEBI:59789"/>
    </ligand>
</feature>
<dbReference type="Proteomes" id="UP000029223">
    <property type="component" value="Unassembled WGS sequence"/>
</dbReference>
<accession>A0ABQ0JN36</accession>
<keyword evidence="1 8" id="KW-0004">4Fe-4S</keyword>
<dbReference type="NCBIfam" id="TIGR04322">
    <property type="entry name" value="rSAM_QueE_Ecoli"/>
    <property type="match status" value="1"/>
</dbReference>
<comment type="catalytic activity">
    <reaction evidence="8">
        <text>6-carboxy-5,6,7,8-tetrahydropterin + H(+) = 7-carboxy-7-carbaguanine + NH4(+)</text>
        <dbReference type="Rhea" id="RHEA:27974"/>
        <dbReference type="ChEBI" id="CHEBI:15378"/>
        <dbReference type="ChEBI" id="CHEBI:28938"/>
        <dbReference type="ChEBI" id="CHEBI:61032"/>
        <dbReference type="ChEBI" id="CHEBI:61036"/>
        <dbReference type="EC" id="4.3.99.3"/>
    </reaction>
</comment>
<feature type="binding site" evidence="8">
    <location>
        <begin position="14"/>
        <end position="16"/>
    </location>
    <ligand>
        <name>S-adenosyl-L-methionine</name>
        <dbReference type="ChEBI" id="CHEBI:59789"/>
    </ligand>
</feature>
<evidence type="ECO:0000256" key="8">
    <source>
        <dbReference type="HAMAP-Rule" id="MF_00917"/>
    </source>
</evidence>
<protein>
    <recommendedName>
        <fullName evidence="8">7-carboxy-7-deazaguanine synthase</fullName>
        <shortName evidence="8">CDG synthase</shortName>
        <ecNumber evidence="8">4.3.99.3</ecNumber>
    </recommendedName>
    <alternativeName>
        <fullName evidence="8">Queuosine biosynthesis protein QueE</fullName>
    </alternativeName>
</protein>
<feature type="binding site" evidence="8">
    <location>
        <position position="15"/>
    </location>
    <ligand>
        <name>[4Fe-4S] cluster</name>
        <dbReference type="ChEBI" id="CHEBI:49883"/>
        <note>4Fe-4S-S-AdoMet</note>
    </ligand>
</feature>
<dbReference type="EMBL" id="BBMS01000086">
    <property type="protein sequence ID" value="GAL30167.1"/>
    <property type="molecule type" value="Genomic_DNA"/>
</dbReference>
<dbReference type="InterPro" id="IPR024924">
    <property type="entry name" value="7-CO-7-deazaguanine_synth-like"/>
</dbReference>
<keyword evidence="8" id="KW-0671">Queuosine biosynthesis</keyword>
<comment type="similarity">
    <text evidence="8">Belongs to the radical SAM superfamily. 7-carboxy-7-deazaguanine synthase family.</text>
</comment>
<feature type="binding site" evidence="8">
    <location>
        <position position="17"/>
    </location>
    <ligand>
        <name>Mg(2+)</name>
        <dbReference type="ChEBI" id="CHEBI:18420"/>
    </ligand>
</feature>
<evidence type="ECO:0000256" key="4">
    <source>
        <dbReference type="ARBA" id="ARBA00022842"/>
    </source>
</evidence>
<dbReference type="EC" id="4.3.99.3" evidence="8"/>
<evidence type="ECO:0000313" key="9">
    <source>
        <dbReference type="EMBL" id="GAL30167.1"/>
    </source>
</evidence>
<keyword evidence="10" id="KW-1185">Reference proteome</keyword>
<feature type="binding site" evidence="8">
    <location>
        <position position="12"/>
    </location>
    <ligand>
        <name>[4Fe-4S] cluster</name>
        <dbReference type="ChEBI" id="CHEBI:49883"/>
        <note>4Fe-4S-S-AdoMet</note>
    </ligand>
</feature>
<feature type="binding site" evidence="8">
    <location>
        <position position="4"/>
    </location>
    <ligand>
        <name>substrate</name>
    </ligand>
</feature>
<reference evidence="10" key="1">
    <citation type="submission" date="2014-09" db="EMBL/GenBank/DDBJ databases">
        <title>Vibrio variabilis JCM 19239. (C206) whole genome shotgun sequence.</title>
        <authorList>
            <person name="Sawabe T."/>
            <person name="Meirelles P."/>
            <person name="Nakanishi M."/>
            <person name="Sayaka M."/>
            <person name="Hattori M."/>
            <person name="Ohkuma M."/>
        </authorList>
    </citation>
    <scope>NUCLEOTIDE SEQUENCE [LARGE SCALE GENOMIC DNA]</scope>
    <source>
        <strain evidence="10">JCM 19239</strain>
    </source>
</reference>
<dbReference type="HAMAP" id="MF_00917">
    <property type="entry name" value="QueE"/>
    <property type="match status" value="1"/>
</dbReference>
<comment type="cofactor">
    <cofactor evidence="8">
        <name>[4Fe-4S] cluster</name>
        <dbReference type="ChEBI" id="CHEBI:49883"/>
    </cofactor>
    <text evidence="8">Binds 1 [4Fe-4S] cluster. The cluster is coordinated with 3 cysteines and an exchangeable S-adenosyl-L-methionine.</text>
</comment>
<name>A0ABQ0JN36_9VIBR</name>
<dbReference type="InterPro" id="IPR027609">
    <property type="entry name" value="rSAM_QueE_proteobac"/>
</dbReference>
<dbReference type="SFLD" id="SFLDS00029">
    <property type="entry name" value="Radical_SAM"/>
    <property type="match status" value="1"/>
</dbReference>
<dbReference type="Gene3D" id="3.20.20.70">
    <property type="entry name" value="Aldolase class I"/>
    <property type="match status" value="1"/>
</dbReference>